<proteinExistence type="predicted"/>
<dbReference type="InterPro" id="IPR014710">
    <property type="entry name" value="RmlC-like_jellyroll"/>
</dbReference>
<dbReference type="EMBL" id="QYUO01000002">
    <property type="protein sequence ID" value="RJF95624.1"/>
    <property type="molecule type" value="Genomic_DNA"/>
</dbReference>
<evidence type="ECO:0000256" key="3">
    <source>
        <dbReference type="ARBA" id="ARBA00023163"/>
    </source>
</evidence>
<dbReference type="GO" id="GO:0003700">
    <property type="term" value="F:DNA-binding transcription factor activity"/>
    <property type="evidence" value="ECO:0007669"/>
    <property type="project" value="TreeGrafter"/>
</dbReference>
<feature type="domain" description="HTH crp-type" evidence="5">
    <location>
        <begin position="157"/>
        <end position="226"/>
    </location>
</feature>
<dbReference type="GO" id="GO:0005829">
    <property type="term" value="C:cytosol"/>
    <property type="evidence" value="ECO:0007669"/>
    <property type="project" value="TreeGrafter"/>
</dbReference>
<keyword evidence="2" id="KW-0238">DNA-binding</keyword>
<evidence type="ECO:0000259" key="5">
    <source>
        <dbReference type="PROSITE" id="PS51063"/>
    </source>
</evidence>
<protein>
    <submittedName>
        <fullName evidence="6">Crp/Fnr family transcriptional regulator</fullName>
    </submittedName>
</protein>
<dbReference type="Pfam" id="PF00027">
    <property type="entry name" value="cNMP_binding"/>
    <property type="match status" value="1"/>
</dbReference>
<evidence type="ECO:0000313" key="6">
    <source>
        <dbReference type="EMBL" id="RJF95624.1"/>
    </source>
</evidence>
<keyword evidence="7" id="KW-1185">Reference proteome</keyword>
<dbReference type="InterPro" id="IPR000595">
    <property type="entry name" value="cNMP-bd_dom"/>
</dbReference>
<sequence>MNMQTTEQVPATSLPEFLERWEWYRALPAELRSLTLETAVERKAAAGEYIARAGEPSTHWYGLMHGILQMYVVGADGAETTLYCLREGEWGGEGSLLKKEMRQYHLRSLTSAHICLVPAKTFEKLRQSSIEFNHFLCDIMNARMGIFVGMLEASRLRGPETRVARALLMLTDSQGDDTQEILISQHELALISGLSRQRVNVALSLFNRLGLVHTEARKGCLVVYLSRLRNFAKEETQGLCDGRRSVSR</sequence>
<dbReference type="PANTHER" id="PTHR24567">
    <property type="entry name" value="CRP FAMILY TRANSCRIPTIONAL REGULATORY PROTEIN"/>
    <property type="match status" value="1"/>
</dbReference>
<keyword evidence="3" id="KW-0804">Transcription</keyword>
<dbReference type="InterPro" id="IPR036390">
    <property type="entry name" value="WH_DNA-bd_sf"/>
</dbReference>
<dbReference type="GO" id="GO:0003677">
    <property type="term" value="F:DNA binding"/>
    <property type="evidence" value="ECO:0007669"/>
    <property type="project" value="UniProtKB-KW"/>
</dbReference>
<evidence type="ECO:0000259" key="4">
    <source>
        <dbReference type="PROSITE" id="PS50042"/>
    </source>
</evidence>
<evidence type="ECO:0000313" key="7">
    <source>
        <dbReference type="Proteomes" id="UP000265955"/>
    </source>
</evidence>
<dbReference type="InterPro" id="IPR050397">
    <property type="entry name" value="Env_Response_Regulators"/>
</dbReference>
<dbReference type="InterPro" id="IPR036388">
    <property type="entry name" value="WH-like_DNA-bd_sf"/>
</dbReference>
<gene>
    <name evidence="6" type="ORF">D3871_19765</name>
</gene>
<keyword evidence="1" id="KW-0805">Transcription regulation</keyword>
<accession>A0A3A3FKB2</accession>
<dbReference type="PROSITE" id="PS51063">
    <property type="entry name" value="HTH_CRP_2"/>
    <property type="match status" value="1"/>
</dbReference>
<name>A0A3A3FKB2_9BURK</name>
<dbReference type="InterPro" id="IPR012318">
    <property type="entry name" value="HTH_CRP"/>
</dbReference>
<dbReference type="CDD" id="cd00038">
    <property type="entry name" value="CAP_ED"/>
    <property type="match status" value="1"/>
</dbReference>
<dbReference type="PANTHER" id="PTHR24567:SF68">
    <property type="entry name" value="DNA-BINDING TRANSCRIPTIONAL DUAL REGULATOR CRP"/>
    <property type="match status" value="1"/>
</dbReference>
<dbReference type="InterPro" id="IPR018490">
    <property type="entry name" value="cNMP-bd_dom_sf"/>
</dbReference>
<dbReference type="RefSeq" id="WP_119770773.1">
    <property type="nucleotide sequence ID" value="NZ_QYUO01000002.1"/>
</dbReference>
<evidence type="ECO:0000256" key="2">
    <source>
        <dbReference type="ARBA" id="ARBA00023125"/>
    </source>
</evidence>
<dbReference type="SUPFAM" id="SSF46785">
    <property type="entry name" value="Winged helix' DNA-binding domain"/>
    <property type="match status" value="1"/>
</dbReference>
<dbReference type="PROSITE" id="PS50042">
    <property type="entry name" value="CNMP_BINDING_3"/>
    <property type="match status" value="1"/>
</dbReference>
<dbReference type="Gene3D" id="2.60.120.10">
    <property type="entry name" value="Jelly Rolls"/>
    <property type="match status" value="1"/>
</dbReference>
<dbReference type="OrthoDB" id="8558412at2"/>
<dbReference type="SUPFAM" id="SSF51206">
    <property type="entry name" value="cAMP-binding domain-like"/>
    <property type="match status" value="1"/>
</dbReference>
<dbReference type="Proteomes" id="UP000265955">
    <property type="component" value="Unassembled WGS sequence"/>
</dbReference>
<organism evidence="6 7">
    <name type="scientific">Noviherbaspirillum saxi</name>
    <dbReference type="NCBI Taxonomy" id="2320863"/>
    <lineage>
        <taxon>Bacteria</taxon>
        <taxon>Pseudomonadati</taxon>
        <taxon>Pseudomonadota</taxon>
        <taxon>Betaproteobacteria</taxon>
        <taxon>Burkholderiales</taxon>
        <taxon>Oxalobacteraceae</taxon>
        <taxon>Noviherbaspirillum</taxon>
    </lineage>
</organism>
<dbReference type="SMART" id="SM00100">
    <property type="entry name" value="cNMP"/>
    <property type="match status" value="1"/>
</dbReference>
<reference evidence="7" key="1">
    <citation type="submission" date="2018-09" db="EMBL/GenBank/DDBJ databases">
        <authorList>
            <person name="Zhu H."/>
        </authorList>
    </citation>
    <scope>NUCLEOTIDE SEQUENCE [LARGE SCALE GENOMIC DNA]</scope>
    <source>
        <strain evidence="7">K1R23-30</strain>
    </source>
</reference>
<comment type="caution">
    <text evidence="6">The sequence shown here is derived from an EMBL/GenBank/DDBJ whole genome shotgun (WGS) entry which is preliminary data.</text>
</comment>
<dbReference type="AlphaFoldDB" id="A0A3A3FKB2"/>
<feature type="domain" description="Cyclic nucleotide-binding" evidence="4">
    <location>
        <begin position="23"/>
        <end position="125"/>
    </location>
</feature>
<evidence type="ECO:0000256" key="1">
    <source>
        <dbReference type="ARBA" id="ARBA00023015"/>
    </source>
</evidence>
<dbReference type="Pfam" id="PF13545">
    <property type="entry name" value="HTH_Crp_2"/>
    <property type="match status" value="1"/>
</dbReference>
<dbReference type="Gene3D" id="1.10.10.10">
    <property type="entry name" value="Winged helix-like DNA-binding domain superfamily/Winged helix DNA-binding domain"/>
    <property type="match status" value="1"/>
</dbReference>